<keyword evidence="2" id="KW-1133">Transmembrane helix</keyword>
<comment type="caution">
    <text evidence="4">The sequence shown here is derived from an EMBL/GenBank/DDBJ whole genome shotgun (WGS) entry which is preliminary data.</text>
</comment>
<feature type="transmembrane region" description="Helical" evidence="2">
    <location>
        <begin position="50"/>
        <end position="70"/>
    </location>
</feature>
<feature type="compositionally biased region" description="Basic and acidic residues" evidence="1">
    <location>
        <begin position="84"/>
        <end position="102"/>
    </location>
</feature>
<protein>
    <submittedName>
        <fullName evidence="4">Uncharacterized protein</fullName>
    </submittedName>
</protein>
<keyword evidence="2" id="KW-0812">Transmembrane</keyword>
<evidence type="ECO:0000313" key="4">
    <source>
        <dbReference type="EMBL" id="CAD2131433.1"/>
    </source>
</evidence>
<keyword evidence="3" id="KW-0732">Signal</keyword>
<name>A0A6V7TQW0_MELEN</name>
<dbReference type="AlphaFoldDB" id="A0A6V7TQW0"/>
<organism evidence="4 5">
    <name type="scientific">Meloidogyne enterolobii</name>
    <name type="common">Root-knot nematode worm</name>
    <name type="synonym">Meloidogyne mayaguensis</name>
    <dbReference type="NCBI Taxonomy" id="390850"/>
    <lineage>
        <taxon>Eukaryota</taxon>
        <taxon>Metazoa</taxon>
        <taxon>Ecdysozoa</taxon>
        <taxon>Nematoda</taxon>
        <taxon>Chromadorea</taxon>
        <taxon>Rhabditida</taxon>
        <taxon>Tylenchina</taxon>
        <taxon>Tylenchomorpha</taxon>
        <taxon>Tylenchoidea</taxon>
        <taxon>Meloidogynidae</taxon>
        <taxon>Meloidogyninae</taxon>
        <taxon>Meloidogyne</taxon>
    </lineage>
</organism>
<feature type="chain" id="PRO_5028391443" evidence="3">
    <location>
        <begin position="27"/>
        <end position="120"/>
    </location>
</feature>
<keyword evidence="2" id="KW-0472">Membrane</keyword>
<evidence type="ECO:0000256" key="2">
    <source>
        <dbReference type="SAM" id="Phobius"/>
    </source>
</evidence>
<dbReference type="Proteomes" id="UP000580250">
    <property type="component" value="Unassembled WGS sequence"/>
</dbReference>
<feature type="signal peptide" evidence="3">
    <location>
        <begin position="1"/>
        <end position="26"/>
    </location>
</feature>
<feature type="region of interest" description="Disordered" evidence="1">
    <location>
        <begin position="84"/>
        <end position="120"/>
    </location>
</feature>
<evidence type="ECO:0000256" key="1">
    <source>
        <dbReference type="SAM" id="MobiDB-lite"/>
    </source>
</evidence>
<gene>
    <name evidence="4" type="ORF">MENT_LOCUS3331</name>
</gene>
<proteinExistence type="predicted"/>
<dbReference type="EMBL" id="CAJEWN010000010">
    <property type="protein sequence ID" value="CAD2131433.1"/>
    <property type="molecule type" value="Genomic_DNA"/>
</dbReference>
<evidence type="ECO:0000313" key="5">
    <source>
        <dbReference type="Proteomes" id="UP000580250"/>
    </source>
</evidence>
<reference evidence="4 5" key="1">
    <citation type="submission" date="2020-08" db="EMBL/GenBank/DDBJ databases">
        <authorList>
            <person name="Koutsovoulos G."/>
            <person name="Danchin GJ E."/>
        </authorList>
    </citation>
    <scope>NUCLEOTIDE SEQUENCE [LARGE SCALE GENOMIC DNA]</scope>
</reference>
<evidence type="ECO:0000256" key="3">
    <source>
        <dbReference type="SAM" id="SignalP"/>
    </source>
</evidence>
<accession>A0A6V7TQW0</accession>
<sequence>MQHKKAKKIFIILFVVFVHFELFVKAENGFGGIEIANKNALLRSKRAPGNAARIGLSVVGPILAGGGVLVGETTKEIKKLGEKKNDTKVLDKKPKSTKPDGKRKPKGFLENGDYLWLPRN</sequence>